<evidence type="ECO:0000313" key="2">
    <source>
        <dbReference type="EMBL" id="GMK59719.1"/>
    </source>
</evidence>
<accession>A0AAD3U023</accession>
<feature type="region of interest" description="Disordered" evidence="1">
    <location>
        <begin position="84"/>
        <end position="153"/>
    </location>
</feature>
<name>A0AAD3U023_9TREE</name>
<feature type="compositionally biased region" description="Acidic residues" evidence="1">
    <location>
        <begin position="142"/>
        <end position="153"/>
    </location>
</feature>
<sequence>MRSYSLTGTTLPNPIPIDNSRMFGTTSREEIYGRRPSQTAQSPPAPLLAFRDFSKEAAERAKGSSPVAGTSLGAGASALANANADAPLAPTHDKTDRVAHMAGSRAELYGRRPSLVGPDGRVPPAGKPEWVKGSSAAQESAVFEDDDEDKQGK</sequence>
<reference evidence="2" key="1">
    <citation type="journal article" date="2023" name="BMC Genomics">
        <title>Chromosome-level genome assemblies of Cutaneotrichosporon spp. (Trichosporonales, Basidiomycota) reveal imbalanced evolution between nucleotide sequences and chromosome synteny.</title>
        <authorList>
            <person name="Kobayashi Y."/>
            <person name="Kayamori A."/>
            <person name="Aoki K."/>
            <person name="Shiwa Y."/>
            <person name="Matsutani M."/>
            <person name="Fujita N."/>
            <person name="Sugita T."/>
            <person name="Iwasaki W."/>
            <person name="Tanaka N."/>
            <person name="Takashima M."/>
        </authorList>
    </citation>
    <scope>NUCLEOTIDE SEQUENCE</scope>
    <source>
        <strain evidence="2">HIS016</strain>
    </source>
</reference>
<keyword evidence="3" id="KW-1185">Reference proteome</keyword>
<dbReference type="EMBL" id="BTCM01000008">
    <property type="protein sequence ID" value="GMK59719.1"/>
    <property type="molecule type" value="Genomic_DNA"/>
</dbReference>
<evidence type="ECO:0000256" key="1">
    <source>
        <dbReference type="SAM" id="MobiDB-lite"/>
    </source>
</evidence>
<protein>
    <submittedName>
        <fullName evidence="2">Uncharacterized protein</fullName>
    </submittedName>
</protein>
<comment type="caution">
    <text evidence="2">The sequence shown here is derived from an EMBL/GenBank/DDBJ whole genome shotgun (WGS) entry which is preliminary data.</text>
</comment>
<evidence type="ECO:0000313" key="3">
    <source>
        <dbReference type="Proteomes" id="UP001222932"/>
    </source>
</evidence>
<dbReference type="AlphaFoldDB" id="A0AAD3U023"/>
<gene>
    <name evidence="2" type="ORF">CspeluHIS016_0803250</name>
</gene>
<reference evidence="2" key="2">
    <citation type="submission" date="2023-06" db="EMBL/GenBank/DDBJ databases">
        <authorList>
            <person name="Kobayashi Y."/>
            <person name="Kayamori A."/>
            <person name="Aoki K."/>
            <person name="Shiwa Y."/>
            <person name="Fujita N."/>
            <person name="Sugita T."/>
            <person name="Iwasaki W."/>
            <person name="Tanaka N."/>
            <person name="Takashima M."/>
        </authorList>
    </citation>
    <scope>NUCLEOTIDE SEQUENCE</scope>
    <source>
        <strain evidence="2">HIS016</strain>
    </source>
</reference>
<dbReference type="Proteomes" id="UP001222932">
    <property type="component" value="Unassembled WGS sequence"/>
</dbReference>
<feature type="region of interest" description="Disordered" evidence="1">
    <location>
        <begin position="1"/>
        <end position="46"/>
    </location>
</feature>
<organism evidence="2 3">
    <name type="scientific">Cutaneotrichosporon spelunceum</name>
    <dbReference type="NCBI Taxonomy" id="1672016"/>
    <lineage>
        <taxon>Eukaryota</taxon>
        <taxon>Fungi</taxon>
        <taxon>Dikarya</taxon>
        <taxon>Basidiomycota</taxon>
        <taxon>Agaricomycotina</taxon>
        <taxon>Tremellomycetes</taxon>
        <taxon>Trichosporonales</taxon>
        <taxon>Trichosporonaceae</taxon>
        <taxon>Cutaneotrichosporon</taxon>
    </lineage>
</organism>
<feature type="compositionally biased region" description="Polar residues" evidence="1">
    <location>
        <begin position="1"/>
        <end position="12"/>
    </location>
</feature>
<proteinExistence type="predicted"/>